<gene>
    <name evidence="7" type="ORF">FRX48_00299</name>
</gene>
<dbReference type="GO" id="GO:0016538">
    <property type="term" value="F:cyclin-dependent protein serine/threonine kinase regulator activity"/>
    <property type="evidence" value="ECO:0007669"/>
    <property type="project" value="InterPro"/>
</dbReference>
<evidence type="ECO:0000313" key="8">
    <source>
        <dbReference type="Proteomes" id="UP000324767"/>
    </source>
</evidence>
<dbReference type="SMART" id="SM00385">
    <property type="entry name" value="CYCLIN"/>
    <property type="match status" value="2"/>
</dbReference>
<dbReference type="GO" id="GO:0006357">
    <property type="term" value="P:regulation of transcription by RNA polymerase II"/>
    <property type="evidence" value="ECO:0007669"/>
    <property type="project" value="InterPro"/>
</dbReference>
<dbReference type="InterPro" id="IPR036915">
    <property type="entry name" value="Cyclin-like_sf"/>
</dbReference>
<sequence>MRMHAVSDPQTPASSNLLPRQPPAFPNQLLLRAESQWLFTESELLRTPSALDGLAPEKERDNRGKGVNFILQVGIMLQLPQITLATASVFLHRFFMRHSMVDVPGRPGLHYYAIAATSLFLASKVEENCRKMKELVVACVRVAQKNPNKVVDEQDKEYWRWKDTILQYEDLLLEANCFDLSLEPPYKTLFEFLLFFGEENHKRLRNAAWAFVNDSCLTMLCLLFPSRTIAASALYAAAKHCGVSFADDQHGRPWWEAVGVELKNIRRAINYMADIYENSPLRGGVEGNIYERTPEDGDEMVAKTRATRSKDEGTPVDAGLLDQVTARSVRSDTGNEIGHGKREREEDDEGAKHRPVGNGTAGTNGCGNGHAEDDDIPWGGETAEERESKRRKVEGKTGDATNEDRQHSDDASPTQPPTDCNGLVSPNVDDVSEEGEVEP</sequence>
<keyword evidence="5" id="KW-0812">Transmembrane</keyword>
<comment type="caution">
    <text evidence="7">The sequence shown here is derived from an EMBL/GenBank/DDBJ whole genome shotgun (WGS) entry which is preliminary data.</text>
</comment>
<evidence type="ECO:0000259" key="6">
    <source>
        <dbReference type="SMART" id="SM00385"/>
    </source>
</evidence>
<keyword evidence="3" id="KW-0195">Cyclin</keyword>
<feature type="region of interest" description="Disordered" evidence="4">
    <location>
        <begin position="1"/>
        <end position="21"/>
    </location>
</feature>
<proteinExistence type="inferred from homology"/>
<evidence type="ECO:0000256" key="4">
    <source>
        <dbReference type="SAM" id="MobiDB-lite"/>
    </source>
</evidence>
<dbReference type="InterPro" id="IPR043198">
    <property type="entry name" value="Cyclin/Ssn8"/>
</dbReference>
<feature type="compositionally biased region" description="Polar residues" evidence="4">
    <location>
        <begin position="325"/>
        <end position="334"/>
    </location>
</feature>
<keyword evidence="5" id="KW-0472">Membrane</keyword>
<evidence type="ECO:0000256" key="3">
    <source>
        <dbReference type="RuleBase" id="RU000383"/>
    </source>
</evidence>
<evidence type="ECO:0000256" key="2">
    <source>
        <dbReference type="ARBA" id="ARBA00014912"/>
    </source>
</evidence>
<dbReference type="CDD" id="cd20546">
    <property type="entry name" value="CYCLIN_SpCG1C_ScCTK2-like_rpt2"/>
    <property type="match status" value="1"/>
</dbReference>
<dbReference type="PANTHER" id="PTHR10026">
    <property type="entry name" value="CYCLIN"/>
    <property type="match status" value="1"/>
</dbReference>
<evidence type="ECO:0000256" key="5">
    <source>
        <dbReference type="SAM" id="Phobius"/>
    </source>
</evidence>
<dbReference type="EMBL" id="VXIT01000001">
    <property type="protein sequence ID" value="KAA6415583.1"/>
    <property type="molecule type" value="Genomic_DNA"/>
</dbReference>
<feature type="region of interest" description="Disordered" evidence="4">
    <location>
        <begin position="304"/>
        <end position="439"/>
    </location>
</feature>
<evidence type="ECO:0000313" key="7">
    <source>
        <dbReference type="EMBL" id="KAA6415583.1"/>
    </source>
</evidence>
<name>A0A5M8Q327_9LECA</name>
<dbReference type="Proteomes" id="UP000324767">
    <property type="component" value="Unassembled WGS sequence"/>
</dbReference>
<dbReference type="AlphaFoldDB" id="A0A5M8Q327"/>
<reference evidence="7 8" key="1">
    <citation type="submission" date="2019-09" db="EMBL/GenBank/DDBJ databases">
        <title>The hologenome of the rock-dwelling lichen Lasallia pustulata.</title>
        <authorList>
            <person name="Greshake Tzovaras B."/>
            <person name="Segers F."/>
            <person name="Bicker A."/>
            <person name="Dal Grande F."/>
            <person name="Otte J."/>
            <person name="Hankeln T."/>
            <person name="Schmitt I."/>
            <person name="Ebersberger I."/>
        </authorList>
    </citation>
    <scope>NUCLEOTIDE SEQUENCE [LARGE SCALE GENOMIC DNA]</scope>
    <source>
        <strain evidence="7">A1-1</strain>
    </source>
</reference>
<comment type="similarity">
    <text evidence="1">Belongs to the cyclin family. Cyclin C subfamily.</text>
</comment>
<dbReference type="Pfam" id="PF00134">
    <property type="entry name" value="Cyclin_N"/>
    <property type="match status" value="1"/>
</dbReference>
<feature type="transmembrane region" description="Helical" evidence="5">
    <location>
        <begin position="69"/>
        <end position="89"/>
    </location>
</feature>
<feature type="compositionally biased region" description="Basic and acidic residues" evidence="4">
    <location>
        <begin position="383"/>
        <end position="410"/>
    </location>
</feature>
<dbReference type="Gene3D" id="1.10.472.10">
    <property type="entry name" value="Cyclin-like"/>
    <property type="match status" value="2"/>
</dbReference>
<feature type="domain" description="Cyclin-like" evidence="6">
    <location>
        <begin position="187"/>
        <end position="274"/>
    </location>
</feature>
<feature type="compositionally biased region" description="Acidic residues" evidence="4">
    <location>
        <begin position="430"/>
        <end position="439"/>
    </location>
</feature>
<dbReference type="InterPro" id="IPR006671">
    <property type="entry name" value="Cyclin_N"/>
</dbReference>
<dbReference type="OrthoDB" id="25002at2759"/>
<protein>
    <recommendedName>
        <fullName evidence="2">RNA polymerase II holoenzyme cyclin-like subunit</fullName>
    </recommendedName>
</protein>
<dbReference type="SUPFAM" id="SSF47954">
    <property type="entry name" value="Cyclin-like"/>
    <property type="match status" value="2"/>
</dbReference>
<dbReference type="FunFam" id="1.10.472.10:FF:000072">
    <property type="entry name" value="Cyclin Pch1"/>
    <property type="match status" value="1"/>
</dbReference>
<organism evidence="7 8">
    <name type="scientific">Lasallia pustulata</name>
    <dbReference type="NCBI Taxonomy" id="136370"/>
    <lineage>
        <taxon>Eukaryota</taxon>
        <taxon>Fungi</taxon>
        <taxon>Dikarya</taxon>
        <taxon>Ascomycota</taxon>
        <taxon>Pezizomycotina</taxon>
        <taxon>Lecanoromycetes</taxon>
        <taxon>OSLEUM clade</taxon>
        <taxon>Umbilicariomycetidae</taxon>
        <taxon>Umbilicariales</taxon>
        <taxon>Umbilicariaceae</taxon>
        <taxon>Lasallia</taxon>
    </lineage>
</organism>
<evidence type="ECO:0000256" key="1">
    <source>
        <dbReference type="ARBA" id="ARBA00008638"/>
    </source>
</evidence>
<feature type="compositionally biased region" description="Gly residues" evidence="4">
    <location>
        <begin position="359"/>
        <end position="368"/>
    </location>
</feature>
<feature type="compositionally biased region" description="Polar residues" evidence="4">
    <location>
        <begin position="8"/>
        <end position="18"/>
    </location>
</feature>
<accession>A0A5M8Q327</accession>
<feature type="domain" description="Cyclin-like" evidence="6">
    <location>
        <begin position="68"/>
        <end position="174"/>
    </location>
</feature>
<dbReference type="InterPro" id="IPR013763">
    <property type="entry name" value="Cyclin-like_dom"/>
</dbReference>
<keyword evidence="5" id="KW-1133">Transmembrane helix</keyword>
<dbReference type="CDD" id="cd20545">
    <property type="entry name" value="CYCLIN_SpCG1C-like_rpt1"/>
    <property type="match status" value="1"/>
</dbReference>